<comment type="caution">
    <text evidence="2">The sequence shown here is derived from an EMBL/GenBank/DDBJ whole genome shotgun (WGS) entry which is preliminary data.</text>
</comment>
<reference evidence="2" key="1">
    <citation type="submission" date="2023-02" db="EMBL/GenBank/DDBJ databases">
        <title>Kitasatospora phosalacinea NBRC 14362.</title>
        <authorList>
            <person name="Ichikawa N."/>
            <person name="Sato H."/>
            <person name="Tonouchi N."/>
        </authorList>
    </citation>
    <scope>NUCLEOTIDE SEQUENCE</scope>
    <source>
        <strain evidence="2">NBRC 14362</strain>
    </source>
</reference>
<accession>A0A9W6PBU0</accession>
<feature type="compositionally biased region" description="Low complexity" evidence="1">
    <location>
        <begin position="1"/>
        <end position="15"/>
    </location>
</feature>
<gene>
    <name evidence="2" type="ORF">Kpho01_01130</name>
</gene>
<dbReference type="EMBL" id="BSRX01000001">
    <property type="protein sequence ID" value="GLW52102.1"/>
    <property type="molecule type" value="Genomic_DNA"/>
</dbReference>
<protein>
    <submittedName>
        <fullName evidence="2">Uncharacterized protein</fullName>
    </submittedName>
</protein>
<name>A0A9W6PBU0_9ACTN</name>
<evidence type="ECO:0000256" key="1">
    <source>
        <dbReference type="SAM" id="MobiDB-lite"/>
    </source>
</evidence>
<sequence>MLAVRAGRSGSRAAGQRPPVGPESAVRYRCMNSVVPGRGAGLRCEDGGTRAVPRESDGEVAAVRAQEREVYLDRPVDLLRVSAALCPARPARPARTTR</sequence>
<organism evidence="2 3">
    <name type="scientific">Kitasatospora phosalacinea</name>
    <dbReference type="NCBI Taxonomy" id="2065"/>
    <lineage>
        <taxon>Bacteria</taxon>
        <taxon>Bacillati</taxon>
        <taxon>Actinomycetota</taxon>
        <taxon>Actinomycetes</taxon>
        <taxon>Kitasatosporales</taxon>
        <taxon>Streptomycetaceae</taxon>
        <taxon>Kitasatospora</taxon>
    </lineage>
</organism>
<proteinExistence type="predicted"/>
<feature type="region of interest" description="Disordered" evidence="1">
    <location>
        <begin position="1"/>
        <end position="24"/>
    </location>
</feature>
<evidence type="ECO:0000313" key="2">
    <source>
        <dbReference type="EMBL" id="GLW52102.1"/>
    </source>
</evidence>
<evidence type="ECO:0000313" key="3">
    <source>
        <dbReference type="Proteomes" id="UP001165143"/>
    </source>
</evidence>
<dbReference type="AlphaFoldDB" id="A0A9W6PBU0"/>
<dbReference type="Proteomes" id="UP001165143">
    <property type="component" value="Unassembled WGS sequence"/>
</dbReference>